<keyword evidence="2" id="KW-1185">Reference proteome</keyword>
<dbReference type="EMBL" id="CAEY01001951">
    <property type="status" value="NOT_ANNOTATED_CDS"/>
    <property type="molecule type" value="Genomic_DNA"/>
</dbReference>
<reference evidence="1" key="2">
    <citation type="submission" date="2015-06" db="UniProtKB">
        <authorList>
            <consortium name="EnsemblMetazoa"/>
        </authorList>
    </citation>
    <scope>IDENTIFICATION</scope>
</reference>
<evidence type="ECO:0000313" key="1">
    <source>
        <dbReference type="EnsemblMetazoa" id="tetur08g04110.1"/>
    </source>
</evidence>
<protein>
    <submittedName>
        <fullName evidence="1">Uncharacterized protein</fullName>
    </submittedName>
</protein>
<dbReference type="EnsemblMetazoa" id="tetur08g04110.1">
    <property type="protein sequence ID" value="tetur08g04110.1"/>
    <property type="gene ID" value="tetur08g04110"/>
</dbReference>
<dbReference type="HOGENOM" id="CLU_3191939_0_0_1"/>
<accession>T1KBH5</accession>
<organism evidence="1 2">
    <name type="scientific">Tetranychus urticae</name>
    <name type="common">Two-spotted spider mite</name>
    <dbReference type="NCBI Taxonomy" id="32264"/>
    <lineage>
        <taxon>Eukaryota</taxon>
        <taxon>Metazoa</taxon>
        <taxon>Ecdysozoa</taxon>
        <taxon>Arthropoda</taxon>
        <taxon>Chelicerata</taxon>
        <taxon>Arachnida</taxon>
        <taxon>Acari</taxon>
        <taxon>Acariformes</taxon>
        <taxon>Trombidiformes</taxon>
        <taxon>Prostigmata</taxon>
        <taxon>Eleutherengona</taxon>
        <taxon>Raphignathae</taxon>
        <taxon>Tetranychoidea</taxon>
        <taxon>Tetranychidae</taxon>
        <taxon>Tetranychus</taxon>
    </lineage>
</organism>
<dbReference type="Proteomes" id="UP000015104">
    <property type="component" value="Unassembled WGS sequence"/>
</dbReference>
<evidence type="ECO:0000313" key="2">
    <source>
        <dbReference type="Proteomes" id="UP000015104"/>
    </source>
</evidence>
<dbReference type="AlphaFoldDB" id="T1KBH5"/>
<reference evidence="2" key="1">
    <citation type="submission" date="2011-08" db="EMBL/GenBank/DDBJ databases">
        <authorList>
            <person name="Rombauts S."/>
        </authorList>
    </citation>
    <scope>NUCLEOTIDE SEQUENCE</scope>
    <source>
        <strain evidence="2">London</strain>
    </source>
</reference>
<proteinExistence type="predicted"/>
<sequence>MTTHNCTIQIFINDNLNMINNLLGNWKHTFHGFAWNFAAMIKELIE</sequence>
<name>T1KBH5_TETUR</name>